<sequence>MWNSDCPSLAKNACTKSRPGYTGFSAKLVDSDEACWACRYEQDKSVGGATELRYVEKWLDSTNHPEDEEEKLDLRAEMLSVFEKIKRARKDKGLLANRELDWEDFHSPVEKQSVVEILVVEDDEVEVDSDDSDAELVLVIGEDGSTSYKNFARRPKARRQHDNYSSRLCELQRSSNRNSSHE</sequence>
<evidence type="ECO:0000313" key="2">
    <source>
        <dbReference type="EMBL" id="KKY24997.1"/>
    </source>
</evidence>
<accession>A0A0G2EQD1</accession>
<protein>
    <submittedName>
        <fullName evidence="2">Uncharacterized protein</fullName>
    </submittedName>
</protein>
<organism evidence="2 3">
    <name type="scientific">Phaeomoniella chlamydospora</name>
    <name type="common">Phaeoacremonium chlamydosporum</name>
    <dbReference type="NCBI Taxonomy" id="158046"/>
    <lineage>
        <taxon>Eukaryota</taxon>
        <taxon>Fungi</taxon>
        <taxon>Dikarya</taxon>
        <taxon>Ascomycota</taxon>
        <taxon>Pezizomycotina</taxon>
        <taxon>Eurotiomycetes</taxon>
        <taxon>Chaetothyriomycetidae</taxon>
        <taxon>Phaeomoniellales</taxon>
        <taxon>Phaeomoniellaceae</taxon>
        <taxon>Phaeomoniella</taxon>
    </lineage>
</organism>
<gene>
    <name evidence="2" type="ORF">UCRPC4_g02168</name>
</gene>
<reference evidence="2 3" key="2">
    <citation type="submission" date="2015-05" db="EMBL/GenBank/DDBJ databases">
        <authorList>
            <person name="Morales-Cruz A."/>
            <person name="Amrine K.C."/>
            <person name="Cantu D."/>
        </authorList>
    </citation>
    <scope>NUCLEOTIDE SEQUENCE [LARGE SCALE GENOMIC DNA]</scope>
    <source>
        <strain evidence="2">UCRPC4</strain>
    </source>
</reference>
<comment type="caution">
    <text evidence="2">The sequence shown here is derived from an EMBL/GenBank/DDBJ whole genome shotgun (WGS) entry which is preliminary data.</text>
</comment>
<name>A0A0G2EQD1_PHACM</name>
<keyword evidence="3" id="KW-1185">Reference proteome</keyword>
<dbReference type="AlphaFoldDB" id="A0A0G2EQD1"/>
<evidence type="ECO:0000313" key="3">
    <source>
        <dbReference type="Proteomes" id="UP000053317"/>
    </source>
</evidence>
<dbReference type="Proteomes" id="UP000053317">
    <property type="component" value="Unassembled WGS sequence"/>
</dbReference>
<dbReference type="EMBL" id="LCWF01000052">
    <property type="protein sequence ID" value="KKY24997.1"/>
    <property type="molecule type" value="Genomic_DNA"/>
</dbReference>
<evidence type="ECO:0000256" key="1">
    <source>
        <dbReference type="SAM" id="MobiDB-lite"/>
    </source>
</evidence>
<feature type="region of interest" description="Disordered" evidence="1">
    <location>
        <begin position="150"/>
        <end position="182"/>
    </location>
</feature>
<reference evidence="2 3" key="1">
    <citation type="submission" date="2015-05" db="EMBL/GenBank/DDBJ databases">
        <title>Distinctive expansion of gene families associated with plant cell wall degradation and secondary metabolism in the genomes of grapevine trunk pathogens.</title>
        <authorList>
            <person name="Lawrence D.P."/>
            <person name="Travadon R."/>
            <person name="Rolshausen P.E."/>
            <person name="Baumgartner K."/>
        </authorList>
    </citation>
    <scope>NUCLEOTIDE SEQUENCE [LARGE SCALE GENOMIC DNA]</scope>
    <source>
        <strain evidence="2">UCRPC4</strain>
    </source>
</reference>
<proteinExistence type="predicted"/>
<feature type="compositionally biased region" description="Polar residues" evidence="1">
    <location>
        <begin position="172"/>
        <end position="182"/>
    </location>
</feature>